<comment type="catalytic activity">
    <reaction evidence="5">
        <text>(6S)-5-formyl-5,6,7,8-tetrahydrofolate + ATP = (6R)-5,10-methenyltetrahydrofolate + ADP + phosphate</text>
        <dbReference type="Rhea" id="RHEA:10488"/>
        <dbReference type="ChEBI" id="CHEBI:30616"/>
        <dbReference type="ChEBI" id="CHEBI:43474"/>
        <dbReference type="ChEBI" id="CHEBI:57455"/>
        <dbReference type="ChEBI" id="CHEBI:57457"/>
        <dbReference type="ChEBI" id="CHEBI:456216"/>
        <dbReference type="EC" id="6.3.3.2"/>
    </reaction>
</comment>
<comment type="cofactor">
    <cofactor evidence="5">
        <name>Mg(2+)</name>
        <dbReference type="ChEBI" id="CHEBI:18420"/>
    </cofactor>
</comment>
<dbReference type="GO" id="GO:0030272">
    <property type="term" value="F:5-formyltetrahydrofolate cyclo-ligase activity"/>
    <property type="evidence" value="ECO:0007669"/>
    <property type="project" value="UniProtKB-EC"/>
</dbReference>
<keyword evidence="7" id="KW-1185">Reference proteome</keyword>
<dbReference type="Gene3D" id="3.40.50.10420">
    <property type="entry name" value="NagB/RpiA/CoA transferase-like"/>
    <property type="match status" value="1"/>
</dbReference>
<dbReference type="PANTHER" id="PTHR23407">
    <property type="entry name" value="ATPASE INHIBITOR/5-FORMYLTETRAHYDROFOLATE CYCLO-LIGASE"/>
    <property type="match status" value="1"/>
</dbReference>
<dbReference type="InterPro" id="IPR024185">
    <property type="entry name" value="FTHF_cligase-like_sf"/>
</dbReference>
<dbReference type="OrthoDB" id="9801938at2"/>
<proteinExistence type="inferred from homology"/>
<dbReference type="SUPFAM" id="SSF100950">
    <property type="entry name" value="NagB/RpiA/CoA transferase-like"/>
    <property type="match status" value="1"/>
</dbReference>
<keyword evidence="5" id="KW-0460">Magnesium</keyword>
<dbReference type="Proteomes" id="UP000294562">
    <property type="component" value="Unassembled WGS sequence"/>
</dbReference>
<dbReference type="AlphaFoldDB" id="A0A4R6AVN7"/>
<evidence type="ECO:0000256" key="2">
    <source>
        <dbReference type="ARBA" id="ARBA00022741"/>
    </source>
</evidence>
<evidence type="ECO:0000256" key="4">
    <source>
        <dbReference type="PIRSR" id="PIRSR006806-1"/>
    </source>
</evidence>
<dbReference type="GO" id="GO:0005524">
    <property type="term" value="F:ATP binding"/>
    <property type="evidence" value="ECO:0007669"/>
    <property type="project" value="UniProtKB-KW"/>
</dbReference>
<accession>A0A4R6AVN7</accession>
<keyword evidence="3 4" id="KW-0067">ATP-binding</keyword>
<feature type="binding site" evidence="4">
    <location>
        <begin position="125"/>
        <end position="133"/>
    </location>
    <ligand>
        <name>ATP</name>
        <dbReference type="ChEBI" id="CHEBI:30616"/>
    </ligand>
</feature>
<dbReference type="NCBIfam" id="TIGR02727">
    <property type="entry name" value="MTHFS_bact"/>
    <property type="match status" value="1"/>
</dbReference>
<feature type="binding site" evidence="4">
    <location>
        <position position="52"/>
    </location>
    <ligand>
        <name>substrate</name>
    </ligand>
</feature>
<gene>
    <name evidence="6" type="ORF">E2L05_10595</name>
</gene>
<keyword evidence="6" id="KW-0436">Ligase</keyword>
<organism evidence="6 7">
    <name type="scientific">Meridianimarinicoccus aquatilis</name>
    <dbReference type="NCBI Taxonomy" id="2552766"/>
    <lineage>
        <taxon>Bacteria</taxon>
        <taxon>Pseudomonadati</taxon>
        <taxon>Pseudomonadota</taxon>
        <taxon>Alphaproteobacteria</taxon>
        <taxon>Rhodobacterales</taxon>
        <taxon>Paracoccaceae</taxon>
        <taxon>Meridianimarinicoccus</taxon>
    </lineage>
</organism>
<keyword evidence="2 4" id="KW-0547">Nucleotide-binding</keyword>
<dbReference type="Pfam" id="PF01812">
    <property type="entry name" value="5-FTHF_cyc-lig"/>
    <property type="match status" value="1"/>
</dbReference>
<evidence type="ECO:0000256" key="3">
    <source>
        <dbReference type="ARBA" id="ARBA00022840"/>
    </source>
</evidence>
<dbReference type="InterPro" id="IPR002698">
    <property type="entry name" value="FTHF_cligase"/>
</dbReference>
<feature type="binding site" evidence="4">
    <location>
        <begin position="4"/>
        <end position="8"/>
    </location>
    <ligand>
        <name>ATP</name>
        <dbReference type="ChEBI" id="CHEBI:30616"/>
    </ligand>
</feature>
<dbReference type="GO" id="GO:0035999">
    <property type="term" value="P:tetrahydrofolate interconversion"/>
    <property type="evidence" value="ECO:0007669"/>
    <property type="project" value="TreeGrafter"/>
</dbReference>
<evidence type="ECO:0000313" key="7">
    <source>
        <dbReference type="Proteomes" id="UP000294562"/>
    </source>
</evidence>
<dbReference type="InterPro" id="IPR037171">
    <property type="entry name" value="NagB/RpiA_transferase-like"/>
</dbReference>
<evidence type="ECO:0000256" key="1">
    <source>
        <dbReference type="ARBA" id="ARBA00010638"/>
    </source>
</evidence>
<protein>
    <recommendedName>
        <fullName evidence="5">5-formyltetrahydrofolate cyclo-ligase</fullName>
        <ecNumber evidence="5">6.3.3.2</ecNumber>
    </recommendedName>
</protein>
<dbReference type="PANTHER" id="PTHR23407:SF1">
    <property type="entry name" value="5-FORMYLTETRAHYDROFOLATE CYCLO-LIGASE"/>
    <property type="match status" value="1"/>
</dbReference>
<reference evidence="6 7" key="1">
    <citation type="submission" date="2019-03" db="EMBL/GenBank/DDBJ databases">
        <title>Rhodobacteraceae bacterium SM1902, a new member of the family Rhodobacteraceae isolated from Yantai.</title>
        <authorList>
            <person name="Sun Y."/>
        </authorList>
    </citation>
    <scope>NUCLEOTIDE SEQUENCE [LARGE SCALE GENOMIC DNA]</scope>
    <source>
        <strain evidence="6 7">SM1902</strain>
    </source>
</reference>
<dbReference type="EC" id="6.3.3.2" evidence="5"/>
<keyword evidence="5" id="KW-0479">Metal-binding</keyword>
<dbReference type="GO" id="GO:0009396">
    <property type="term" value="P:folic acid-containing compound biosynthetic process"/>
    <property type="evidence" value="ECO:0007669"/>
    <property type="project" value="TreeGrafter"/>
</dbReference>
<comment type="similarity">
    <text evidence="1 5">Belongs to the 5-formyltetrahydrofolate cyclo-ligase family.</text>
</comment>
<dbReference type="GO" id="GO:0046872">
    <property type="term" value="F:metal ion binding"/>
    <property type="evidence" value="ECO:0007669"/>
    <property type="project" value="UniProtKB-KW"/>
</dbReference>
<dbReference type="EMBL" id="SMZO01000021">
    <property type="protein sequence ID" value="TDL87782.1"/>
    <property type="molecule type" value="Genomic_DNA"/>
</dbReference>
<name>A0A4R6AVN7_9RHOB</name>
<evidence type="ECO:0000256" key="5">
    <source>
        <dbReference type="RuleBase" id="RU361279"/>
    </source>
</evidence>
<dbReference type="PIRSF" id="PIRSF006806">
    <property type="entry name" value="FTHF_cligase"/>
    <property type="match status" value="1"/>
</dbReference>
<evidence type="ECO:0000313" key="6">
    <source>
        <dbReference type="EMBL" id="TDL87782.1"/>
    </source>
</evidence>
<dbReference type="RefSeq" id="WP_133342886.1">
    <property type="nucleotide sequence ID" value="NZ_SMZO01000021.1"/>
</dbReference>
<sequence>MIEKSEARKLAFARRKDAFGSIDMAPAQNALAEVLDHYPDAVVSGYMPIRTEIDPLPVMRDRAKQTRVGVPVIDGQDLPLRFQDWTPKTEMVTGPFGAQIPRSGAFLVPEVLIVPLVAFDGAGSRLGYGGGYYDRTLEILRGQGRAIAIGFAFSAQQADLLPREATDQRLDAIVTEAGVQWFGTEGLGIA</sequence>
<feature type="binding site" evidence="4">
    <location>
        <position position="47"/>
    </location>
    <ligand>
        <name>substrate</name>
    </ligand>
</feature>
<comment type="caution">
    <text evidence="6">The sequence shown here is derived from an EMBL/GenBank/DDBJ whole genome shotgun (WGS) entry which is preliminary data.</text>
</comment>